<sequence length="169" mass="19745">MNSAIEYRISLKYVKKSTLPVKRTQKLAEFVPVFIARKNGKEERIPGKAEARAKVFLPEFLNFAKKVGAIHDEQIGLFQMENDLSKKLVLKVSDDYAYLRLMIYGVLMSVLKNPVEWGYLEDLVLSMEPLTLRFWGSKIKYTFWKAKNRRVLNYLARRILEVERLGKVT</sequence>
<name>A0A101EQN2_9THEM</name>
<dbReference type="PATRIC" id="fig|93930.3.peg.1649"/>
<gene>
    <name evidence="1" type="ORF">XD57_0798</name>
</gene>
<reference evidence="1 2" key="1">
    <citation type="journal article" date="2015" name="MBio">
        <title>Genome-Resolved Metagenomic Analysis Reveals Roles for Candidate Phyla and Other Microbial Community Members in Biogeochemical Transformations in Oil Reservoirs.</title>
        <authorList>
            <person name="Hu P."/>
            <person name="Tom L."/>
            <person name="Singh A."/>
            <person name="Thomas B.C."/>
            <person name="Baker B.J."/>
            <person name="Piceno Y.M."/>
            <person name="Andersen G.L."/>
            <person name="Banfield J.F."/>
        </authorList>
    </citation>
    <scope>NUCLEOTIDE SEQUENCE [LARGE SCALE GENOMIC DNA]</scope>
    <source>
        <strain evidence="1">46_26</strain>
    </source>
</reference>
<proteinExistence type="predicted"/>
<protein>
    <submittedName>
        <fullName evidence="1">Uncharacterized protein</fullName>
    </submittedName>
</protein>
<evidence type="ECO:0000313" key="2">
    <source>
        <dbReference type="Proteomes" id="UP000058636"/>
    </source>
</evidence>
<dbReference type="AlphaFoldDB" id="A0A101EQN2"/>
<evidence type="ECO:0000313" key="1">
    <source>
        <dbReference type="EMBL" id="KUK23103.1"/>
    </source>
</evidence>
<dbReference type="Proteomes" id="UP000058636">
    <property type="component" value="Unassembled WGS sequence"/>
</dbReference>
<comment type="caution">
    <text evidence="1">The sequence shown here is derived from an EMBL/GenBank/DDBJ whole genome shotgun (WGS) entry which is preliminary data.</text>
</comment>
<dbReference type="EMBL" id="LGFG01000052">
    <property type="protein sequence ID" value="KUK23103.1"/>
    <property type="molecule type" value="Genomic_DNA"/>
</dbReference>
<accession>A0A101EQN2</accession>
<organism evidence="1 2">
    <name type="scientific">Thermotoga petrophila</name>
    <dbReference type="NCBI Taxonomy" id="93929"/>
    <lineage>
        <taxon>Bacteria</taxon>
        <taxon>Thermotogati</taxon>
        <taxon>Thermotogota</taxon>
        <taxon>Thermotogae</taxon>
        <taxon>Thermotogales</taxon>
        <taxon>Thermotogaceae</taxon>
        <taxon>Thermotoga</taxon>
    </lineage>
</organism>